<dbReference type="GO" id="GO:0006508">
    <property type="term" value="P:proteolysis"/>
    <property type="evidence" value="ECO:0007669"/>
    <property type="project" value="UniProtKB-KW"/>
</dbReference>
<gene>
    <name evidence="8" type="ORF">Fmac_010306</name>
</gene>
<dbReference type="EMBL" id="JBGMDY010000004">
    <property type="protein sequence ID" value="KAL2335860.1"/>
    <property type="molecule type" value="Genomic_DNA"/>
</dbReference>
<evidence type="ECO:0000256" key="1">
    <source>
        <dbReference type="ARBA" id="ARBA00022670"/>
    </source>
</evidence>
<dbReference type="GO" id="GO:0008237">
    <property type="term" value="F:metallopeptidase activity"/>
    <property type="evidence" value="ECO:0007669"/>
    <property type="project" value="UniProtKB-KW"/>
</dbReference>
<keyword evidence="9" id="KW-1185">Reference proteome</keyword>
<dbReference type="InterPro" id="IPR001567">
    <property type="entry name" value="Pept_M3A_M3B_dom"/>
</dbReference>
<dbReference type="SUPFAM" id="SSF55486">
    <property type="entry name" value="Metalloproteases ('zincins'), catalytic domain"/>
    <property type="match status" value="1"/>
</dbReference>
<keyword evidence="3 6" id="KW-0378">Hydrolase</keyword>
<keyword evidence="1 6" id="KW-0645">Protease</keyword>
<organism evidence="8 9">
    <name type="scientific">Flemingia macrophylla</name>
    <dbReference type="NCBI Taxonomy" id="520843"/>
    <lineage>
        <taxon>Eukaryota</taxon>
        <taxon>Viridiplantae</taxon>
        <taxon>Streptophyta</taxon>
        <taxon>Embryophyta</taxon>
        <taxon>Tracheophyta</taxon>
        <taxon>Spermatophyta</taxon>
        <taxon>Magnoliopsida</taxon>
        <taxon>eudicotyledons</taxon>
        <taxon>Gunneridae</taxon>
        <taxon>Pentapetalae</taxon>
        <taxon>rosids</taxon>
        <taxon>fabids</taxon>
        <taxon>Fabales</taxon>
        <taxon>Fabaceae</taxon>
        <taxon>Papilionoideae</taxon>
        <taxon>50 kb inversion clade</taxon>
        <taxon>NPAAA clade</taxon>
        <taxon>indigoferoid/millettioid clade</taxon>
        <taxon>Phaseoleae</taxon>
        <taxon>Flemingia</taxon>
    </lineage>
</organism>
<evidence type="ECO:0000313" key="8">
    <source>
        <dbReference type="EMBL" id="KAL2335860.1"/>
    </source>
</evidence>
<dbReference type="PANTHER" id="PTHR11804">
    <property type="entry name" value="PROTEASE M3 THIMET OLIGOPEPTIDASE-RELATED"/>
    <property type="match status" value="1"/>
</dbReference>
<dbReference type="GO" id="GO:0046872">
    <property type="term" value="F:metal ion binding"/>
    <property type="evidence" value="ECO:0007669"/>
    <property type="project" value="UniProtKB-UniRule"/>
</dbReference>
<feature type="domain" description="Peptidase M3A/M3B catalytic" evidence="7">
    <location>
        <begin position="305"/>
        <end position="517"/>
    </location>
</feature>
<evidence type="ECO:0000256" key="6">
    <source>
        <dbReference type="RuleBase" id="RU003435"/>
    </source>
</evidence>
<evidence type="ECO:0000259" key="7">
    <source>
        <dbReference type="Pfam" id="PF01432"/>
    </source>
</evidence>
<keyword evidence="2 6" id="KW-0479">Metal-binding</keyword>
<dbReference type="CDD" id="cd06457">
    <property type="entry name" value="M3A_MIP"/>
    <property type="match status" value="1"/>
</dbReference>
<accession>A0ABD1MJ80</accession>
<reference evidence="8 9" key="1">
    <citation type="submission" date="2024-08" db="EMBL/GenBank/DDBJ databases">
        <title>Insights into the chromosomal genome structure of Flemingia macrophylla.</title>
        <authorList>
            <person name="Ding Y."/>
            <person name="Zhao Y."/>
            <person name="Bi W."/>
            <person name="Wu M."/>
            <person name="Zhao G."/>
            <person name="Gong Y."/>
            <person name="Li W."/>
            <person name="Zhang P."/>
        </authorList>
    </citation>
    <scope>NUCLEOTIDE SEQUENCE [LARGE SCALE GENOMIC DNA]</scope>
    <source>
        <strain evidence="8">DYQJB</strain>
        <tissue evidence="8">Leaf</tissue>
    </source>
</reference>
<comment type="caution">
    <text evidence="8">The sequence shown here is derived from an EMBL/GenBank/DDBJ whole genome shotgun (WGS) entry which is preliminary data.</text>
</comment>
<keyword evidence="4 6" id="KW-0862">Zinc</keyword>
<feature type="domain" description="Peptidase M3A/M3B catalytic" evidence="7">
    <location>
        <begin position="601"/>
        <end position="824"/>
    </location>
</feature>
<evidence type="ECO:0000256" key="4">
    <source>
        <dbReference type="ARBA" id="ARBA00022833"/>
    </source>
</evidence>
<evidence type="ECO:0000256" key="2">
    <source>
        <dbReference type="ARBA" id="ARBA00022723"/>
    </source>
</evidence>
<comment type="cofactor">
    <cofactor evidence="6">
        <name>Zn(2+)</name>
        <dbReference type="ChEBI" id="CHEBI:29105"/>
    </cofactor>
    <text evidence="6">Binds 1 zinc ion.</text>
</comment>
<sequence>MWSVVSRRTTAEVFRYRKRNPLPLTLPIRTFSIPTGLYGFPHLKTAKGFQPFVDEAIQRSGELVSFIRTKPPAAEIMRAMDEISDTVCSVVDSAVLCRNTHPDREFVEEADQASKKINEYLHVRKEICFLGHWDVRQITVGIKHLNTNYDLYDAVKKAEQECHRLSEEGQRGIRNLRVDFERGGIHLFPGMKVTRPKGVWWLMRVLQVAANVRSKAICGTKTVEKGLVFARSNPELQYSENIVMDPGTVDIYPSSRIPKNLHYLVKPIYHSESLITKYFSGSRDTIKEKGFRIMTDPQTLASVLQFSSDEEVRKMVYIRGNSVPRANVDVLKKLISARHELAQIMGCRSYSEFSVKPNMALSPKVVMSFLLEMSKMVQAKAIEEHRILANFKKEKYGQNDGNLRPWDEAYYMTTMKSSAYKLDSSIVGSYFSLSNCIEGLKVLVQSLFGATFHSIPLAPGESWDPQVLKLSLHHPDEGDLGYLYLDLYSRKGKYPGCAHFAIKGGRRISQTEYQLPVQTQVGWLNVACAAVTSVFFVASIESAAVSFHCLHREPPSSTSQAHVFFVASVGSAAVASAVVEFAAVASAAVASAAVVSASVASASIVALVCNFSGSRSPSAVTLSHWEVETLFHEFGHALHSLLSRTDYQHFSGTRAVLDFAEIPSNLFEYYAWDYRVLKKFARHYSTGEEIPEKLVESMKGARDMFAATELQRQIFYAIVDQTLFGEQPLPHSDISSVVAELKREHTNSEHVEGTHWESRFSHLLNYGAGYYSYLYAKCFAATIWKRLCQEDPLSPDTGFALRTKFLQHGGAREPSALLNDLAGDGIYKYYDGGIMPDISSLCDEMKLIEEYQKQVNL</sequence>
<comment type="similarity">
    <text evidence="6">Belongs to the peptidase M3 family.</text>
</comment>
<proteinExistence type="inferred from homology"/>
<name>A0ABD1MJ80_9FABA</name>
<evidence type="ECO:0000313" key="9">
    <source>
        <dbReference type="Proteomes" id="UP001603857"/>
    </source>
</evidence>
<keyword evidence="5 6" id="KW-0482">Metalloprotease</keyword>
<dbReference type="InterPro" id="IPR045090">
    <property type="entry name" value="Pept_M3A_M3B"/>
</dbReference>
<dbReference type="Proteomes" id="UP001603857">
    <property type="component" value="Unassembled WGS sequence"/>
</dbReference>
<dbReference type="PANTHER" id="PTHR11804:SF79">
    <property type="entry name" value="MITOCHONDRIAL INTERMEDIATE PEPTIDASE"/>
    <property type="match status" value="1"/>
</dbReference>
<dbReference type="Gene3D" id="1.10.1370.40">
    <property type="match status" value="1"/>
</dbReference>
<dbReference type="AlphaFoldDB" id="A0ABD1MJ80"/>
<evidence type="ECO:0000256" key="3">
    <source>
        <dbReference type="ARBA" id="ARBA00022801"/>
    </source>
</evidence>
<dbReference type="InterPro" id="IPR033851">
    <property type="entry name" value="M3A_MIP"/>
</dbReference>
<evidence type="ECO:0000256" key="5">
    <source>
        <dbReference type="ARBA" id="ARBA00023049"/>
    </source>
</evidence>
<dbReference type="Pfam" id="PF01432">
    <property type="entry name" value="Peptidase_M3"/>
    <property type="match status" value="2"/>
</dbReference>
<protein>
    <recommendedName>
        <fullName evidence="7">Peptidase M3A/M3B catalytic domain-containing protein</fullName>
    </recommendedName>
</protein>